<evidence type="ECO:0000256" key="8">
    <source>
        <dbReference type="ARBA" id="ARBA00023136"/>
    </source>
</evidence>
<name>A0AAV9A9L6_ACOGR</name>
<evidence type="ECO:0000256" key="4">
    <source>
        <dbReference type="ARBA" id="ARBA00022692"/>
    </source>
</evidence>
<gene>
    <name evidence="11" type="ORF">QJS04_geneDACA001966</name>
</gene>
<comment type="caution">
    <text evidence="11">The sequence shown here is derived from an EMBL/GenBank/DDBJ whole genome shotgun (WGS) entry which is preliminary data.</text>
</comment>
<evidence type="ECO:0000256" key="3">
    <source>
        <dbReference type="ARBA" id="ARBA00022614"/>
    </source>
</evidence>
<comment type="similarity">
    <text evidence="2">Belongs to the RLP family.</text>
</comment>
<dbReference type="FunFam" id="3.80.10.10:FF:000111">
    <property type="entry name" value="LRR receptor-like serine/threonine-protein kinase ERECTA"/>
    <property type="match status" value="1"/>
</dbReference>
<proteinExistence type="inferred from homology"/>
<dbReference type="PANTHER" id="PTHR48063">
    <property type="entry name" value="LRR RECEPTOR-LIKE KINASE"/>
    <property type="match status" value="1"/>
</dbReference>
<accession>A0AAV9A9L6</accession>
<dbReference type="EMBL" id="JAUJYN010000011">
    <property type="protein sequence ID" value="KAK1260968.1"/>
    <property type="molecule type" value="Genomic_DNA"/>
</dbReference>
<keyword evidence="3" id="KW-0433">Leucine-rich repeat</keyword>
<dbReference type="Gene3D" id="3.80.10.10">
    <property type="entry name" value="Ribonuclease Inhibitor"/>
    <property type="match status" value="1"/>
</dbReference>
<dbReference type="PANTHER" id="PTHR48063:SF112">
    <property type="entry name" value="RECEPTOR LIKE PROTEIN 30-LIKE"/>
    <property type="match status" value="1"/>
</dbReference>
<dbReference type="GO" id="GO:0016020">
    <property type="term" value="C:membrane"/>
    <property type="evidence" value="ECO:0007669"/>
    <property type="project" value="UniProtKB-SubCell"/>
</dbReference>
<keyword evidence="6" id="KW-0677">Repeat</keyword>
<evidence type="ECO:0000256" key="9">
    <source>
        <dbReference type="ARBA" id="ARBA00023180"/>
    </source>
</evidence>
<dbReference type="Pfam" id="PF00560">
    <property type="entry name" value="LRR_1"/>
    <property type="match status" value="4"/>
</dbReference>
<evidence type="ECO:0000256" key="6">
    <source>
        <dbReference type="ARBA" id="ARBA00022737"/>
    </source>
</evidence>
<dbReference type="SUPFAM" id="SSF52058">
    <property type="entry name" value="L domain-like"/>
    <property type="match status" value="1"/>
</dbReference>
<evidence type="ECO:0000313" key="11">
    <source>
        <dbReference type="EMBL" id="KAK1260968.1"/>
    </source>
</evidence>
<dbReference type="Proteomes" id="UP001179952">
    <property type="component" value="Unassembled WGS sequence"/>
</dbReference>
<keyword evidence="7 10" id="KW-1133">Transmembrane helix</keyword>
<reference evidence="11" key="1">
    <citation type="journal article" date="2023" name="Nat. Commun.">
        <title>Diploid and tetraploid genomes of Acorus and the evolution of monocots.</title>
        <authorList>
            <person name="Ma L."/>
            <person name="Liu K.W."/>
            <person name="Li Z."/>
            <person name="Hsiao Y.Y."/>
            <person name="Qi Y."/>
            <person name="Fu T."/>
            <person name="Tang G.D."/>
            <person name="Zhang D."/>
            <person name="Sun W.H."/>
            <person name="Liu D.K."/>
            <person name="Li Y."/>
            <person name="Chen G.Z."/>
            <person name="Liu X.D."/>
            <person name="Liao X.Y."/>
            <person name="Jiang Y.T."/>
            <person name="Yu X."/>
            <person name="Hao Y."/>
            <person name="Huang J."/>
            <person name="Zhao X.W."/>
            <person name="Ke S."/>
            <person name="Chen Y.Y."/>
            <person name="Wu W.L."/>
            <person name="Hsu J.L."/>
            <person name="Lin Y.F."/>
            <person name="Huang M.D."/>
            <person name="Li C.Y."/>
            <person name="Huang L."/>
            <person name="Wang Z.W."/>
            <person name="Zhao X."/>
            <person name="Zhong W.Y."/>
            <person name="Peng D.H."/>
            <person name="Ahmad S."/>
            <person name="Lan S."/>
            <person name="Zhang J.S."/>
            <person name="Tsai W.C."/>
            <person name="Van de Peer Y."/>
            <person name="Liu Z.J."/>
        </authorList>
    </citation>
    <scope>NUCLEOTIDE SEQUENCE</scope>
    <source>
        <strain evidence="11">SCP</strain>
    </source>
</reference>
<evidence type="ECO:0000256" key="7">
    <source>
        <dbReference type="ARBA" id="ARBA00022989"/>
    </source>
</evidence>
<organism evidence="11 12">
    <name type="scientific">Acorus gramineus</name>
    <name type="common">Dwarf sweet flag</name>
    <dbReference type="NCBI Taxonomy" id="55184"/>
    <lineage>
        <taxon>Eukaryota</taxon>
        <taxon>Viridiplantae</taxon>
        <taxon>Streptophyta</taxon>
        <taxon>Embryophyta</taxon>
        <taxon>Tracheophyta</taxon>
        <taxon>Spermatophyta</taxon>
        <taxon>Magnoliopsida</taxon>
        <taxon>Liliopsida</taxon>
        <taxon>Acoraceae</taxon>
        <taxon>Acorus</taxon>
    </lineage>
</organism>
<protein>
    <submittedName>
        <fullName evidence="11">Uncharacterized protein</fullName>
    </submittedName>
</protein>
<dbReference type="PROSITE" id="PS51450">
    <property type="entry name" value="LRR"/>
    <property type="match status" value="1"/>
</dbReference>
<feature type="transmembrane region" description="Helical" evidence="10">
    <location>
        <begin position="200"/>
        <end position="222"/>
    </location>
</feature>
<keyword evidence="4 10" id="KW-0812">Transmembrane</keyword>
<comment type="subcellular location">
    <subcellularLocation>
        <location evidence="1">Membrane</location>
        <topology evidence="1">Single-pass type I membrane protein</topology>
    </subcellularLocation>
</comment>
<keyword evidence="5" id="KW-0732">Signal</keyword>
<dbReference type="InterPro" id="IPR032675">
    <property type="entry name" value="LRR_dom_sf"/>
</dbReference>
<keyword evidence="9" id="KW-0325">Glycoprotein</keyword>
<keyword evidence="8 10" id="KW-0472">Membrane</keyword>
<evidence type="ECO:0000256" key="2">
    <source>
        <dbReference type="ARBA" id="ARBA00009592"/>
    </source>
</evidence>
<reference evidence="11" key="2">
    <citation type="submission" date="2023-06" db="EMBL/GenBank/DDBJ databases">
        <authorList>
            <person name="Ma L."/>
            <person name="Liu K.-W."/>
            <person name="Li Z."/>
            <person name="Hsiao Y.-Y."/>
            <person name="Qi Y."/>
            <person name="Fu T."/>
            <person name="Tang G."/>
            <person name="Zhang D."/>
            <person name="Sun W.-H."/>
            <person name="Liu D.-K."/>
            <person name="Li Y."/>
            <person name="Chen G.-Z."/>
            <person name="Liu X.-D."/>
            <person name="Liao X.-Y."/>
            <person name="Jiang Y.-T."/>
            <person name="Yu X."/>
            <person name="Hao Y."/>
            <person name="Huang J."/>
            <person name="Zhao X.-W."/>
            <person name="Ke S."/>
            <person name="Chen Y.-Y."/>
            <person name="Wu W.-L."/>
            <person name="Hsu J.-L."/>
            <person name="Lin Y.-F."/>
            <person name="Huang M.-D."/>
            <person name="Li C.-Y."/>
            <person name="Huang L."/>
            <person name="Wang Z.-W."/>
            <person name="Zhao X."/>
            <person name="Zhong W.-Y."/>
            <person name="Peng D.-H."/>
            <person name="Ahmad S."/>
            <person name="Lan S."/>
            <person name="Zhang J.-S."/>
            <person name="Tsai W.-C."/>
            <person name="Van De Peer Y."/>
            <person name="Liu Z.-J."/>
        </authorList>
    </citation>
    <scope>NUCLEOTIDE SEQUENCE</scope>
    <source>
        <strain evidence="11">SCP</strain>
        <tissue evidence="11">Leaves</tissue>
    </source>
</reference>
<evidence type="ECO:0000313" key="12">
    <source>
        <dbReference type="Proteomes" id="UP001179952"/>
    </source>
</evidence>
<evidence type="ECO:0000256" key="5">
    <source>
        <dbReference type="ARBA" id="ARBA00022729"/>
    </source>
</evidence>
<keyword evidence="12" id="KW-1185">Reference proteome</keyword>
<dbReference type="PRINTS" id="PR00019">
    <property type="entry name" value="LEURICHRPT"/>
</dbReference>
<dbReference type="InterPro" id="IPR046956">
    <property type="entry name" value="RLP23-like"/>
</dbReference>
<evidence type="ECO:0000256" key="1">
    <source>
        <dbReference type="ARBA" id="ARBA00004479"/>
    </source>
</evidence>
<dbReference type="AlphaFoldDB" id="A0AAV9A9L6"/>
<evidence type="ECO:0000256" key="10">
    <source>
        <dbReference type="SAM" id="Phobius"/>
    </source>
</evidence>
<dbReference type="InterPro" id="IPR001611">
    <property type="entry name" value="Leu-rich_rpt"/>
</dbReference>
<sequence length="254" mass="27989">MVATQKKSGSLYNVSSPLSYTVSSPSTKYTVISTYSEELLIFTKGEGLHYTSTLSLVTSMDLSNNGLSGDIPKELMKLTGLRFFNLSRNQLTGKIPQNIGGLGLLESLDLSLNKLSGEIPSTMSRLTSLEFLNLSYNELSGRIPSGNQLQTFTDPSIYIGNHDLCGIPLPIQCPGDGAPQPMSSSGWDVGDEDNGSDMTWFYMGMGPGLVAGFWGIMGVLYFKRSWRIALFRFFDDIWDCLYVAMAVRLARRRN</sequence>